<reference evidence="1 2" key="1">
    <citation type="submission" date="2019-10" db="EMBL/GenBank/DDBJ databases">
        <title>Whole genome shotgun sequence of Acrocarpospora macrocephala NBRC 16266.</title>
        <authorList>
            <person name="Ichikawa N."/>
            <person name="Kimura A."/>
            <person name="Kitahashi Y."/>
            <person name="Komaki H."/>
            <person name="Oguchi A."/>
        </authorList>
    </citation>
    <scope>NUCLEOTIDE SEQUENCE [LARGE SCALE GENOMIC DNA]</scope>
    <source>
        <strain evidence="1 2">NBRC 16266</strain>
    </source>
</reference>
<accession>A0A5M3WT40</accession>
<dbReference type="EMBL" id="BLAE01000034">
    <property type="protein sequence ID" value="GES12054.1"/>
    <property type="molecule type" value="Genomic_DNA"/>
</dbReference>
<comment type="caution">
    <text evidence="1">The sequence shown here is derived from an EMBL/GenBank/DDBJ whole genome shotgun (WGS) entry which is preliminary data.</text>
</comment>
<evidence type="ECO:0000313" key="1">
    <source>
        <dbReference type="EMBL" id="GES12054.1"/>
    </source>
</evidence>
<proteinExistence type="predicted"/>
<dbReference type="RefSeq" id="WP_155357391.1">
    <property type="nucleotide sequence ID" value="NZ_BAAAHL010000030.1"/>
</dbReference>
<organism evidence="1 2">
    <name type="scientific">Acrocarpospora macrocephala</name>
    <dbReference type="NCBI Taxonomy" id="150177"/>
    <lineage>
        <taxon>Bacteria</taxon>
        <taxon>Bacillati</taxon>
        <taxon>Actinomycetota</taxon>
        <taxon>Actinomycetes</taxon>
        <taxon>Streptosporangiales</taxon>
        <taxon>Streptosporangiaceae</taxon>
        <taxon>Acrocarpospora</taxon>
    </lineage>
</organism>
<sequence>MLFDGGAAGAEAAAGGGDGGWLEQAVILAAAASTASTARVYSHGRILVAYCTSPSEVARHVDLADLVEVIAFRTSSALNA</sequence>
<evidence type="ECO:0000313" key="2">
    <source>
        <dbReference type="Proteomes" id="UP000331127"/>
    </source>
</evidence>
<dbReference type="Proteomes" id="UP000331127">
    <property type="component" value="Unassembled WGS sequence"/>
</dbReference>
<name>A0A5M3WT40_9ACTN</name>
<gene>
    <name evidence="1" type="ORF">Amac_056510</name>
</gene>
<protein>
    <submittedName>
        <fullName evidence="1">Uncharacterized protein</fullName>
    </submittedName>
</protein>
<keyword evidence="2" id="KW-1185">Reference proteome</keyword>
<dbReference type="AlphaFoldDB" id="A0A5M3WT40"/>